<comment type="similarity">
    <text evidence="1">Belongs to the membrane fusion protein (MFP) (TC 8.A.1) family.</text>
</comment>
<evidence type="ECO:0000256" key="2">
    <source>
        <dbReference type="ARBA" id="ARBA00022448"/>
    </source>
</evidence>
<dbReference type="GO" id="GO:0015679">
    <property type="term" value="P:plasma membrane copper ion transport"/>
    <property type="evidence" value="ECO:0007669"/>
    <property type="project" value="TreeGrafter"/>
</dbReference>
<feature type="chain" id="PRO_5009260695" evidence="6">
    <location>
        <begin position="26"/>
        <end position="487"/>
    </location>
</feature>
<dbReference type="Gene3D" id="2.40.420.20">
    <property type="match status" value="1"/>
</dbReference>
<dbReference type="GO" id="GO:0030288">
    <property type="term" value="C:outer membrane-bounded periplasmic space"/>
    <property type="evidence" value="ECO:0007669"/>
    <property type="project" value="TreeGrafter"/>
</dbReference>
<dbReference type="STRING" id="487184.SAMN05216421_1725"/>
<protein>
    <submittedName>
        <fullName evidence="12">Membrane fusion protein, Cu(I)/Ag(I) efflux system</fullName>
    </submittedName>
</protein>
<dbReference type="Gene3D" id="2.40.50.100">
    <property type="match status" value="1"/>
</dbReference>
<reference evidence="13" key="1">
    <citation type="submission" date="2016-10" db="EMBL/GenBank/DDBJ databases">
        <authorList>
            <person name="Varghese N."/>
            <person name="Submissions S."/>
        </authorList>
    </citation>
    <scope>NUCLEOTIDE SEQUENCE [LARGE SCALE GENOMIC DNA]</scope>
    <source>
        <strain evidence="13">NRRL B-51270</strain>
    </source>
</reference>
<dbReference type="NCBIfam" id="TIGR01730">
    <property type="entry name" value="RND_mfp"/>
    <property type="match status" value="1"/>
</dbReference>
<dbReference type="PANTHER" id="PTHR30097">
    <property type="entry name" value="CATION EFFLUX SYSTEM PROTEIN CUSB"/>
    <property type="match status" value="1"/>
</dbReference>
<feature type="domain" description="CusB-like three alpha-helical bundle" evidence="8">
    <location>
        <begin position="150"/>
        <end position="198"/>
    </location>
</feature>
<evidence type="ECO:0000256" key="4">
    <source>
        <dbReference type="ARBA" id="ARBA00023065"/>
    </source>
</evidence>
<dbReference type="InterPro" id="IPR058790">
    <property type="entry name" value="BSH_CusB"/>
</dbReference>
<dbReference type="RefSeq" id="WP_093393233.1">
    <property type="nucleotide sequence ID" value="NZ_LT629736.1"/>
</dbReference>
<feature type="domain" description="CusB-like beta-barrel" evidence="10">
    <location>
        <begin position="235"/>
        <end position="312"/>
    </location>
</feature>
<sequence>MTFSFKRLALLAAMPMFLLSTQATAQSDADPDREVLYWYDPMYPQQKFDEPGPSPFMDMDLVPRYADPGSDGASISIDPSVTQNLGMRLATAQQETIRHTVNAVGTLEYNQRTVAQVQARSSGFVERVYDLAPEDVIARGAPLVDLFMPEWATAQEEYLALRDIDEPQLLAAARQRLRLAGMPAELIRQLEQSGRASTVWTITSPIAGALQELEVREGMTVQAGATLARINGLDTVWLEVAVPEAQVADLQVGQRVSAALPAYPGKPLQGSIAAILPTANIDSRTVRIRVELPNPDQRLRPGMTAEVSLAGDEQTALMVPTEAVIRTGRRNVVMVAEGEGRFRPVEVRIGRETGEKTQILEGLEPGEQVVASGQFLLDSEASLRGLGAPAMADEAAATPALHEAEGTVIGIEDDMLGLTHGPFKTLGMPGMTMPFPVANMQLLEGIEVGDRVRVGVRESDEGLTIERIEKLTSSDSGNHDGHGGHQP</sequence>
<dbReference type="InterPro" id="IPR058649">
    <property type="entry name" value="CzcB_C"/>
</dbReference>
<dbReference type="FunFam" id="2.40.420.20:FF:000003">
    <property type="entry name" value="Cation efflux system protein cusB"/>
    <property type="match status" value="1"/>
</dbReference>
<keyword evidence="13" id="KW-1185">Reference proteome</keyword>
<evidence type="ECO:0000259" key="8">
    <source>
        <dbReference type="Pfam" id="PF25869"/>
    </source>
</evidence>
<feature type="region of interest" description="Disordered" evidence="5">
    <location>
        <begin position="465"/>
        <end position="487"/>
    </location>
</feature>
<dbReference type="Pfam" id="PF11604">
    <property type="entry name" value="CusF_Ec"/>
    <property type="match status" value="1"/>
</dbReference>
<feature type="domain" description="Heavy metal binding" evidence="7">
    <location>
        <begin position="37"/>
        <end position="63"/>
    </location>
</feature>
<dbReference type="GO" id="GO:0016020">
    <property type="term" value="C:membrane"/>
    <property type="evidence" value="ECO:0007669"/>
    <property type="project" value="InterPro"/>
</dbReference>
<feature type="domain" description="CzcB-like C-terminal circularly permuted SH3-like" evidence="11">
    <location>
        <begin position="317"/>
        <end position="377"/>
    </location>
</feature>
<dbReference type="InterPro" id="IPR006143">
    <property type="entry name" value="RND_pump_MFP"/>
</dbReference>
<dbReference type="InterPro" id="IPR021647">
    <property type="entry name" value="CusF_Ec"/>
</dbReference>
<dbReference type="Pfam" id="PF25919">
    <property type="entry name" value="BSH_CusB"/>
    <property type="match status" value="1"/>
</dbReference>
<proteinExistence type="inferred from homology"/>
<evidence type="ECO:0000256" key="5">
    <source>
        <dbReference type="SAM" id="MobiDB-lite"/>
    </source>
</evidence>
<dbReference type="Pfam" id="PF19335">
    <property type="entry name" value="HMBD"/>
    <property type="match status" value="1"/>
</dbReference>
<dbReference type="InterPro" id="IPR058791">
    <property type="entry name" value="3HB_CusB"/>
</dbReference>
<organism evidence="12 13">
    <name type="scientific">Halopseudomonas xinjiangensis</name>
    <dbReference type="NCBI Taxonomy" id="487184"/>
    <lineage>
        <taxon>Bacteria</taxon>
        <taxon>Pseudomonadati</taxon>
        <taxon>Pseudomonadota</taxon>
        <taxon>Gammaproteobacteria</taxon>
        <taxon>Pseudomonadales</taxon>
        <taxon>Pseudomonadaceae</taxon>
        <taxon>Halopseudomonas</taxon>
    </lineage>
</organism>
<evidence type="ECO:0000256" key="1">
    <source>
        <dbReference type="ARBA" id="ARBA00009477"/>
    </source>
</evidence>
<dbReference type="Gene3D" id="6.10.140.730">
    <property type="match status" value="1"/>
</dbReference>
<evidence type="ECO:0000259" key="10">
    <source>
        <dbReference type="Pfam" id="PF25954"/>
    </source>
</evidence>
<gene>
    <name evidence="12" type="ORF">SAMN05216421_1725</name>
</gene>
<dbReference type="OrthoDB" id="9806939at2"/>
<name>A0A1H1T3A2_9GAMM</name>
<evidence type="ECO:0000259" key="7">
    <source>
        <dbReference type="Pfam" id="PF19335"/>
    </source>
</evidence>
<dbReference type="InterPro" id="IPR051909">
    <property type="entry name" value="MFP_Cation_Efflux"/>
</dbReference>
<evidence type="ECO:0000256" key="3">
    <source>
        <dbReference type="ARBA" id="ARBA00022729"/>
    </source>
</evidence>
<evidence type="ECO:0000259" key="9">
    <source>
        <dbReference type="Pfam" id="PF25919"/>
    </source>
</evidence>
<feature type="signal peptide" evidence="6">
    <location>
        <begin position="1"/>
        <end position="25"/>
    </location>
</feature>
<dbReference type="EMBL" id="LT629736">
    <property type="protein sequence ID" value="SDS54755.1"/>
    <property type="molecule type" value="Genomic_DNA"/>
</dbReference>
<dbReference type="Pfam" id="PF25869">
    <property type="entry name" value="3HB_CusB"/>
    <property type="match status" value="1"/>
</dbReference>
<keyword evidence="2" id="KW-0813">Transport</keyword>
<evidence type="ECO:0000313" key="12">
    <source>
        <dbReference type="EMBL" id="SDS54755.1"/>
    </source>
</evidence>
<dbReference type="Pfam" id="PF25954">
    <property type="entry name" value="Beta-barrel_RND_2"/>
    <property type="match status" value="1"/>
</dbReference>
<feature type="domain" description="CusB-like barrel-sandwich hybrid" evidence="9">
    <location>
        <begin position="114"/>
        <end position="231"/>
    </location>
</feature>
<dbReference type="InterPro" id="IPR042230">
    <property type="entry name" value="CusF_sf"/>
</dbReference>
<dbReference type="SUPFAM" id="SSF111369">
    <property type="entry name" value="HlyD-like secretion proteins"/>
    <property type="match status" value="1"/>
</dbReference>
<dbReference type="InterPro" id="IPR058792">
    <property type="entry name" value="Beta-barrel_RND_2"/>
</dbReference>
<evidence type="ECO:0000313" key="13">
    <source>
        <dbReference type="Proteomes" id="UP000243207"/>
    </source>
</evidence>
<evidence type="ECO:0000259" key="11">
    <source>
        <dbReference type="Pfam" id="PF25975"/>
    </source>
</evidence>
<dbReference type="GO" id="GO:0060003">
    <property type="term" value="P:copper ion export"/>
    <property type="evidence" value="ECO:0007669"/>
    <property type="project" value="TreeGrafter"/>
</dbReference>
<dbReference type="Pfam" id="PF25975">
    <property type="entry name" value="CzcB_C"/>
    <property type="match status" value="1"/>
</dbReference>
<keyword evidence="3 6" id="KW-0732">Signal</keyword>
<dbReference type="FunFam" id="2.40.30.170:FF:000010">
    <property type="entry name" value="Efflux RND transporter periplasmic adaptor subunit"/>
    <property type="match status" value="1"/>
</dbReference>
<keyword evidence="4" id="KW-0406">Ion transport</keyword>
<evidence type="ECO:0000256" key="6">
    <source>
        <dbReference type="SAM" id="SignalP"/>
    </source>
</evidence>
<dbReference type="GO" id="GO:0022857">
    <property type="term" value="F:transmembrane transporter activity"/>
    <property type="evidence" value="ECO:0007669"/>
    <property type="project" value="InterPro"/>
</dbReference>
<dbReference type="PANTHER" id="PTHR30097:SF15">
    <property type="entry name" value="CATION EFFLUX SYSTEM PROTEIN CUSB"/>
    <property type="match status" value="1"/>
</dbReference>
<dbReference type="AlphaFoldDB" id="A0A1H1T3A2"/>
<dbReference type="Proteomes" id="UP000243207">
    <property type="component" value="Chromosome I"/>
</dbReference>
<dbReference type="InterPro" id="IPR045800">
    <property type="entry name" value="HMBD"/>
</dbReference>
<dbReference type="Gene3D" id="2.40.50.320">
    <property type="entry name" value="Copper binding periplasmic protein CusF"/>
    <property type="match status" value="1"/>
</dbReference>
<dbReference type="GO" id="GO:0046914">
    <property type="term" value="F:transition metal ion binding"/>
    <property type="evidence" value="ECO:0007669"/>
    <property type="project" value="TreeGrafter"/>
</dbReference>
<dbReference type="Gene3D" id="2.40.30.170">
    <property type="match status" value="1"/>
</dbReference>
<accession>A0A1H1T3A2</accession>